<comment type="caution">
    <text evidence="8">The sequence shown here is derived from an EMBL/GenBank/DDBJ whole genome shotgun (WGS) entry which is preliminary data.</text>
</comment>
<evidence type="ECO:0000256" key="4">
    <source>
        <dbReference type="ARBA" id="ARBA00022989"/>
    </source>
</evidence>
<organism evidence="8 10">
    <name type="scientific">Rotaria sordida</name>
    <dbReference type="NCBI Taxonomy" id="392033"/>
    <lineage>
        <taxon>Eukaryota</taxon>
        <taxon>Metazoa</taxon>
        <taxon>Spiralia</taxon>
        <taxon>Gnathifera</taxon>
        <taxon>Rotifera</taxon>
        <taxon>Eurotatoria</taxon>
        <taxon>Bdelloidea</taxon>
        <taxon>Philodinida</taxon>
        <taxon>Philodinidae</taxon>
        <taxon>Rotaria</taxon>
    </lineage>
</organism>
<evidence type="ECO:0000313" key="8">
    <source>
        <dbReference type="EMBL" id="CAF1175399.1"/>
    </source>
</evidence>
<evidence type="ECO:0000256" key="7">
    <source>
        <dbReference type="SAM" id="Phobius"/>
    </source>
</evidence>
<evidence type="ECO:0000313" key="11">
    <source>
        <dbReference type="Proteomes" id="UP000663870"/>
    </source>
</evidence>
<keyword evidence="5" id="KW-0406">Ion transport</keyword>
<sequence>MKPSDPTITVFRVIFEAISAFGGCGFSMGFSNEMPSLVSVLTSPSKVVIILVMCMGRHRGLLDSMKDQEEIEYSAQILIDSWKQLAILEYQEKKKLLDEKFKPTISVPFPTPPLVTRF</sequence>
<evidence type="ECO:0000256" key="1">
    <source>
        <dbReference type="ARBA" id="ARBA00004141"/>
    </source>
</evidence>
<dbReference type="Proteomes" id="UP000663854">
    <property type="component" value="Unassembled WGS sequence"/>
</dbReference>
<evidence type="ECO:0000256" key="5">
    <source>
        <dbReference type="ARBA" id="ARBA00023065"/>
    </source>
</evidence>
<name>A0A814UME1_9BILA</name>
<dbReference type="AlphaFoldDB" id="A0A814UME1"/>
<keyword evidence="11" id="KW-1185">Reference proteome</keyword>
<feature type="transmembrane region" description="Helical" evidence="7">
    <location>
        <begin position="36"/>
        <end position="56"/>
    </location>
</feature>
<comment type="subcellular location">
    <subcellularLocation>
        <location evidence="1">Membrane</location>
        <topology evidence="1">Multi-pass membrane protein</topology>
    </subcellularLocation>
</comment>
<proteinExistence type="predicted"/>
<keyword evidence="4 7" id="KW-1133">Transmembrane helix</keyword>
<keyword evidence="2" id="KW-0813">Transport</keyword>
<evidence type="ECO:0000256" key="3">
    <source>
        <dbReference type="ARBA" id="ARBA00022692"/>
    </source>
</evidence>
<dbReference type="PANTHER" id="PTHR31064">
    <property type="entry name" value="POTASSIUM TRANSPORT PROTEIN DDB_G0292412-RELATED"/>
    <property type="match status" value="1"/>
</dbReference>
<dbReference type="InterPro" id="IPR003445">
    <property type="entry name" value="Cat_transpt"/>
</dbReference>
<evidence type="ECO:0000313" key="10">
    <source>
        <dbReference type="Proteomes" id="UP000663854"/>
    </source>
</evidence>
<gene>
    <name evidence="9" type="ORF">JXQ802_LOCUS36493</name>
    <name evidence="8" type="ORF">PYM288_LOCUS23503</name>
</gene>
<dbReference type="GO" id="GO:0008324">
    <property type="term" value="F:monoatomic cation transmembrane transporter activity"/>
    <property type="evidence" value="ECO:0007669"/>
    <property type="project" value="InterPro"/>
</dbReference>
<dbReference type="GO" id="GO:0030001">
    <property type="term" value="P:metal ion transport"/>
    <property type="evidence" value="ECO:0007669"/>
    <property type="project" value="UniProtKB-ARBA"/>
</dbReference>
<dbReference type="EMBL" id="CAJNOL010001877">
    <property type="protein sequence ID" value="CAF1432047.1"/>
    <property type="molecule type" value="Genomic_DNA"/>
</dbReference>
<evidence type="ECO:0000256" key="6">
    <source>
        <dbReference type="ARBA" id="ARBA00023136"/>
    </source>
</evidence>
<dbReference type="InterPro" id="IPR051143">
    <property type="entry name" value="TrkH_K-transport"/>
</dbReference>
<dbReference type="EMBL" id="CAJNOH010001095">
    <property type="protein sequence ID" value="CAF1175399.1"/>
    <property type="molecule type" value="Genomic_DNA"/>
</dbReference>
<keyword evidence="6 7" id="KW-0472">Membrane</keyword>
<dbReference type="Proteomes" id="UP000663870">
    <property type="component" value="Unassembled WGS sequence"/>
</dbReference>
<dbReference type="GO" id="GO:0005886">
    <property type="term" value="C:plasma membrane"/>
    <property type="evidence" value="ECO:0007669"/>
    <property type="project" value="TreeGrafter"/>
</dbReference>
<protein>
    <submittedName>
        <fullName evidence="8">Uncharacterized protein</fullName>
    </submittedName>
</protein>
<feature type="transmembrane region" description="Helical" evidence="7">
    <location>
        <begin position="9"/>
        <end position="30"/>
    </location>
</feature>
<evidence type="ECO:0000256" key="2">
    <source>
        <dbReference type="ARBA" id="ARBA00022448"/>
    </source>
</evidence>
<reference evidence="8" key="1">
    <citation type="submission" date="2021-02" db="EMBL/GenBank/DDBJ databases">
        <authorList>
            <person name="Nowell W R."/>
        </authorList>
    </citation>
    <scope>NUCLEOTIDE SEQUENCE</scope>
</reference>
<dbReference type="Pfam" id="PF02386">
    <property type="entry name" value="TrkH"/>
    <property type="match status" value="1"/>
</dbReference>
<keyword evidence="3 7" id="KW-0812">Transmembrane</keyword>
<evidence type="ECO:0000313" key="9">
    <source>
        <dbReference type="EMBL" id="CAF1432047.1"/>
    </source>
</evidence>
<dbReference type="PANTHER" id="PTHR31064:SF30">
    <property type="entry name" value="HIGH-AFFINITY POTASSIUM TRANSPORT PROTEIN-RELATED"/>
    <property type="match status" value="1"/>
</dbReference>
<accession>A0A814UME1</accession>